<keyword evidence="6" id="KW-0963">Cytoplasm</keyword>
<comment type="caution">
    <text evidence="6">Lacks conserved residue(s) required for the propagation of feature annotation.</text>
</comment>
<dbReference type="RefSeq" id="WP_210895858.1">
    <property type="nucleotide sequence ID" value="NZ_CP071696.1"/>
</dbReference>
<dbReference type="InterPro" id="IPR002504">
    <property type="entry name" value="NADK"/>
</dbReference>
<comment type="catalytic activity">
    <reaction evidence="5 6">
        <text>NAD(+) + ATP = ADP + NADP(+) + H(+)</text>
        <dbReference type="Rhea" id="RHEA:18629"/>
        <dbReference type="ChEBI" id="CHEBI:15378"/>
        <dbReference type="ChEBI" id="CHEBI:30616"/>
        <dbReference type="ChEBI" id="CHEBI:57540"/>
        <dbReference type="ChEBI" id="CHEBI:58349"/>
        <dbReference type="ChEBI" id="CHEBI:456216"/>
        <dbReference type="EC" id="2.7.1.23"/>
    </reaction>
</comment>
<dbReference type="PANTHER" id="PTHR20275">
    <property type="entry name" value="NAD KINASE"/>
    <property type="match status" value="1"/>
</dbReference>
<keyword evidence="6" id="KW-0067">ATP-binding</keyword>
<evidence type="ECO:0000256" key="5">
    <source>
        <dbReference type="ARBA" id="ARBA00047925"/>
    </source>
</evidence>
<keyword evidence="4 6" id="KW-0520">NAD</keyword>
<feature type="binding site" evidence="6">
    <location>
        <begin position="68"/>
        <end position="69"/>
    </location>
    <ligand>
        <name>NAD(+)</name>
        <dbReference type="ChEBI" id="CHEBI:57540"/>
    </ligand>
</feature>
<dbReference type="GO" id="GO:0003951">
    <property type="term" value="F:NAD+ kinase activity"/>
    <property type="evidence" value="ECO:0007669"/>
    <property type="project" value="UniProtKB-UniRule"/>
</dbReference>
<dbReference type="EMBL" id="CP071696">
    <property type="protein sequence ID" value="QTX03358.1"/>
    <property type="molecule type" value="Genomic_DNA"/>
</dbReference>
<dbReference type="Pfam" id="PF20143">
    <property type="entry name" value="NAD_kinase_C"/>
    <property type="match status" value="1"/>
</dbReference>
<feature type="binding site" evidence="6">
    <location>
        <position position="243"/>
    </location>
    <ligand>
        <name>NAD(+)</name>
        <dbReference type="ChEBI" id="CHEBI:57540"/>
    </ligand>
</feature>
<dbReference type="KEGG" id="aarc:G127AT_08165"/>
<dbReference type="InterPro" id="IPR017437">
    <property type="entry name" value="ATP-NAD_kinase_PpnK-typ_C"/>
</dbReference>
<feature type="binding site" evidence="6">
    <location>
        <position position="208"/>
    </location>
    <ligand>
        <name>NAD(+)</name>
        <dbReference type="ChEBI" id="CHEBI:57540"/>
    </ligand>
</feature>
<dbReference type="Gene3D" id="3.40.50.10330">
    <property type="entry name" value="Probable inorganic polyphosphate/atp-NAD kinase, domain 1"/>
    <property type="match status" value="1"/>
</dbReference>
<dbReference type="EC" id="2.7.1.23" evidence="6"/>
<dbReference type="Proteomes" id="UP000671914">
    <property type="component" value="Chromosome"/>
</dbReference>
<dbReference type="GO" id="GO:0005524">
    <property type="term" value="F:ATP binding"/>
    <property type="evidence" value="ECO:0007669"/>
    <property type="project" value="UniProtKB-KW"/>
</dbReference>
<evidence type="ECO:0000256" key="4">
    <source>
        <dbReference type="ARBA" id="ARBA00023027"/>
    </source>
</evidence>
<proteinExistence type="inferred from homology"/>
<dbReference type="InterPro" id="IPR017438">
    <property type="entry name" value="ATP-NAD_kinase_N"/>
</dbReference>
<evidence type="ECO:0000256" key="1">
    <source>
        <dbReference type="ARBA" id="ARBA00022679"/>
    </source>
</evidence>
<keyword evidence="1 6" id="KW-0808">Transferase</keyword>
<evidence type="ECO:0000256" key="3">
    <source>
        <dbReference type="ARBA" id="ARBA00022857"/>
    </source>
</evidence>
<protein>
    <recommendedName>
        <fullName evidence="6">NAD kinase</fullName>
        <ecNumber evidence="6">2.7.1.23</ecNumber>
    </recommendedName>
    <alternativeName>
        <fullName evidence="6">ATP-dependent NAD kinase</fullName>
    </alternativeName>
</protein>
<dbReference type="Gene3D" id="2.60.200.30">
    <property type="entry name" value="Probable inorganic polyphosphate/atp-NAD kinase, domain 2"/>
    <property type="match status" value="1"/>
</dbReference>
<dbReference type="HAMAP" id="MF_00361">
    <property type="entry name" value="NAD_kinase"/>
    <property type="match status" value="1"/>
</dbReference>
<dbReference type="AlphaFoldDB" id="A0A975FKY4"/>
<sequence>MTKTIGLVLHPTKSVEDSLEVLRAFGPRAGVRLIARERDAARTGTGIDVVADDAFRDEVTSIVALGGDGTMLGAMRDVADRPVPVLGVNYGNLGFLVEVEPRDLPAALGRLVDGDVQLEPHHALELGLRGRADAAPRSFLAFNDLAIARRPGVSSVSADFSVDGTAFGYYRADAIVIATAAGSTAYNHAAGGPILSPAVEAIVVTPVAPMSGIDRAVVFGAHEHPHLAIADRTADAALEVDGQVLAELSAGDELDIRLRRDAGMVIRLDAGRHARKGRIKLSLLDLPVRQDQLLELIPSDLRIHRPAK</sequence>
<dbReference type="GO" id="GO:0051287">
    <property type="term" value="F:NAD binding"/>
    <property type="evidence" value="ECO:0007669"/>
    <property type="project" value="UniProtKB-ARBA"/>
</dbReference>
<evidence type="ECO:0000256" key="6">
    <source>
        <dbReference type="HAMAP-Rule" id="MF_00361"/>
    </source>
</evidence>
<feature type="binding site" evidence="6">
    <location>
        <position position="171"/>
    </location>
    <ligand>
        <name>NAD(+)</name>
        <dbReference type="ChEBI" id="CHEBI:57540"/>
    </ligand>
</feature>
<comment type="cofactor">
    <cofactor evidence="6">
        <name>a divalent metal cation</name>
        <dbReference type="ChEBI" id="CHEBI:60240"/>
    </cofactor>
</comment>
<accession>A0A975FKY4</accession>
<reference evidence="7" key="1">
    <citation type="submission" date="2021-03" db="EMBL/GenBank/DDBJ databases">
        <title>Agromyces archimandritus sp. nov., isolated from the cockroach Archimandrita tessellata.</title>
        <authorList>
            <person name="Guzman J."/>
            <person name="Ortuzar M."/>
            <person name="Poehlein A."/>
            <person name="Daniel R."/>
            <person name="Trujillo M."/>
            <person name="Vilcinskas A."/>
        </authorList>
    </citation>
    <scope>NUCLEOTIDE SEQUENCE</scope>
    <source>
        <strain evidence="7">G127AT</strain>
    </source>
</reference>
<dbReference type="GO" id="GO:0046872">
    <property type="term" value="F:metal ion binding"/>
    <property type="evidence" value="ECO:0007669"/>
    <property type="project" value="UniProtKB-UniRule"/>
</dbReference>
<dbReference type="GO" id="GO:0005737">
    <property type="term" value="C:cytoplasm"/>
    <property type="evidence" value="ECO:0007669"/>
    <property type="project" value="UniProtKB-SubCell"/>
</dbReference>
<feature type="active site" description="Proton acceptor" evidence="6">
    <location>
        <position position="68"/>
    </location>
</feature>
<feature type="binding site" evidence="6">
    <location>
        <position position="173"/>
    </location>
    <ligand>
        <name>NAD(+)</name>
        <dbReference type="ChEBI" id="CHEBI:57540"/>
    </ligand>
</feature>
<dbReference type="Pfam" id="PF01513">
    <property type="entry name" value="NAD_kinase"/>
    <property type="match status" value="1"/>
</dbReference>
<dbReference type="GO" id="GO:0019674">
    <property type="term" value="P:NAD+ metabolic process"/>
    <property type="evidence" value="ECO:0007669"/>
    <property type="project" value="InterPro"/>
</dbReference>
<comment type="similarity">
    <text evidence="6">Belongs to the NAD kinase family.</text>
</comment>
<name>A0A975FKY4_9MICO</name>
<keyword evidence="8" id="KW-1185">Reference proteome</keyword>
<gene>
    <name evidence="6" type="primary">nadK</name>
    <name evidence="7" type="ORF">G127AT_08165</name>
</gene>
<comment type="subcellular location">
    <subcellularLocation>
        <location evidence="6">Cytoplasm</location>
    </subcellularLocation>
</comment>
<dbReference type="InterPro" id="IPR016064">
    <property type="entry name" value="NAD/diacylglycerol_kinase_sf"/>
</dbReference>
<evidence type="ECO:0000313" key="8">
    <source>
        <dbReference type="Proteomes" id="UP000671914"/>
    </source>
</evidence>
<dbReference type="SUPFAM" id="SSF111331">
    <property type="entry name" value="NAD kinase/diacylglycerol kinase-like"/>
    <property type="match status" value="1"/>
</dbReference>
<feature type="binding site" evidence="6">
    <location>
        <position position="181"/>
    </location>
    <ligand>
        <name>NAD(+)</name>
        <dbReference type="ChEBI" id="CHEBI:57540"/>
    </ligand>
</feature>
<dbReference type="PANTHER" id="PTHR20275:SF0">
    <property type="entry name" value="NAD KINASE"/>
    <property type="match status" value="1"/>
</dbReference>
<evidence type="ECO:0000313" key="7">
    <source>
        <dbReference type="EMBL" id="QTX03358.1"/>
    </source>
</evidence>
<dbReference type="GO" id="GO:0006741">
    <property type="term" value="P:NADP+ biosynthetic process"/>
    <property type="evidence" value="ECO:0007669"/>
    <property type="project" value="UniProtKB-UniRule"/>
</dbReference>
<feature type="binding site" evidence="6">
    <location>
        <begin position="143"/>
        <end position="144"/>
    </location>
    <ligand>
        <name>NAD(+)</name>
        <dbReference type="ChEBI" id="CHEBI:57540"/>
    </ligand>
</feature>
<keyword evidence="2 6" id="KW-0418">Kinase</keyword>
<keyword evidence="6" id="KW-0547">Nucleotide-binding</keyword>
<evidence type="ECO:0000256" key="2">
    <source>
        <dbReference type="ARBA" id="ARBA00022777"/>
    </source>
</evidence>
<organism evidence="7 8">
    <name type="scientific">Agromyces archimandritae</name>
    <dbReference type="NCBI Taxonomy" id="2781962"/>
    <lineage>
        <taxon>Bacteria</taxon>
        <taxon>Bacillati</taxon>
        <taxon>Actinomycetota</taxon>
        <taxon>Actinomycetes</taxon>
        <taxon>Micrococcales</taxon>
        <taxon>Microbacteriaceae</taxon>
        <taxon>Agromyces</taxon>
    </lineage>
</organism>
<comment type="function">
    <text evidence="6">Involved in the regulation of the intracellular balance of NAD and NADP, and is a key enzyme in the biosynthesis of NADP. Catalyzes specifically the phosphorylation on 2'-hydroxyl of the adenosine moiety of NAD to yield NADP.</text>
</comment>
<keyword evidence="3 6" id="KW-0521">NADP</keyword>